<name>A0A8H7ETM9_9FUNG</name>
<comment type="caution">
    <text evidence="5">The sequence shown here is derived from an EMBL/GenBank/DDBJ whole genome shotgun (WGS) entry which is preliminary data.</text>
</comment>
<gene>
    <name evidence="5" type="ORF">EC973_008482</name>
</gene>
<evidence type="ECO:0000313" key="6">
    <source>
        <dbReference type="Proteomes" id="UP000605846"/>
    </source>
</evidence>
<dbReference type="Pfam" id="PF01765">
    <property type="entry name" value="RRF"/>
    <property type="match status" value="1"/>
</dbReference>
<dbReference type="OrthoDB" id="407355at2759"/>
<reference evidence="5" key="1">
    <citation type="submission" date="2020-01" db="EMBL/GenBank/DDBJ databases">
        <title>Genome Sequencing of Three Apophysomyces-Like Fungal Strains Confirms a Novel Fungal Genus in the Mucoromycota with divergent Burkholderia-like Endosymbiotic Bacteria.</title>
        <authorList>
            <person name="Stajich J.E."/>
            <person name="Macias A.M."/>
            <person name="Carter-House D."/>
            <person name="Lovett B."/>
            <person name="Kasson L.R."/>
            <person name="Berry K."/>
            <person name="Grigoriev I."/>
            <person name="Chang Y."/>
            <person name="Spatafora J."/>
            <person name="Kasson M.T."/>
        </authorList>
    </citation>
    <scope>NUCLEOTIDE SEQUENCE</scope>
    <source>
        <strain evidence="5">NRRL A-21654</strain>
    </source>
</reference>
<sequence length="257" mass="28615">MTTLTPRLLRGLRACPCPIMLPKVAVNAQASSLRALAMRPGAPAVRLEPLGVRWYAKKSKQKKGAAVEEDDTVSVAKQFDSTKLDERMISCINSLKEHLASMRLGRANPALLDTVRVRIDNSNYSLRDLAQVTIRDPQTLLVTVHDSDLLSSVDKGIREAGLNLNPVIDNKIIRVPIPKPTKESREKMAKLAQTNGEQAKGKIRLLRQDGMKQLKLDAKQQSADETKKLEKTVQTMTDKYNKAIDELIKSKIKEIQS</sequence>
<dbReference type="GO" id="GO:0005739">
    <property type="term" value="C:mitochondrion"/>
    <property type="evidence" value="ECO:0007669"/>
    <property type="project" value="TreeGrafter"/>
</dbReference>
<evidence type="ECO:0000256" key="1">
    <source>
        <dbReference type="ARBA" id="ARBA00005912"/>
    </source>
</evidence>
<comment type="similarity">
    <text evidence="1">Belongs to the RRF family.</text>
</comment>
<evidence type="ECO:0000256" key="3">
    <source>
        <dbReference type="ARBA" id="ARBA00024909"/>
    </source>
</evidence>
<dbReference type="Gene3D" id="3.30.1360.40">
    <property type="match status" value="1"/>
</dbReference>
<dbReference type="EMBL" id="JABAYA010000073">
    <property type="protein sequence ID" value="KAF7726708.1"/>
    <property type="molecule type" value="Genomic_DNA"/>
</dbReference>
<dbReference type="InterPro" id="IPR036191">
    <property type="entry name" value="RRF_sf"/>
</dbReference>
<dbReference type="Proteomes" id="UP000605846">
    <property type="component" value="Unassembled WGS sequence"/>
</dbReference>
<keyword evidence="6" id="KW-1185">Reference proteome</keyword>
<dbReference type="AlphaFoldDB" id="A0A8H7ETM9"/>
<protein>
    <recommendedName>
        <fullName evidence="4">Ribosome recycling factor domain-containing protein</fullName>
    </recommendedName>
</protein>
<proteinExistence type="inferred from homology"/>
<evidence type="ECO:0000256" key="2">
    <source>
        <dbReference type="ARBA" id="ARBA00022917"/>
    </source>
</evidence>
<organism evidence="5 6">
    <name type="scientific">Apophysomyces ossiformis</name>
    <dbReference type="NCBI Taxonomy" id="679940"/>
    <lineage>
        <taxon>Eukaryota</taxon>
        <taxon>Fungi</taxon>
        <taxon>Fungi incertae sedis</taxon>
        <taxon>Mucoromycota</taxon>
        <taxon>Mucoromycotina</taxon>
        <taxon>Mucoromycetes</taxon>
        <taxon>Mucorales</taxon>
        <taxon>Mucorineae</taxon>
        <taxon>Mucoraceae</taxon>
        <taxon>Apophysomyces</taxon>
    </lineage>
</organism>
<dbReference type="InterPro" id="IPR002661">
    <property type="entry name" value="Ribosome_recyc_fac"/>
</dbReference>
<dbReference type="SUPFAM" id="SSF55194">
    <property type="entry name" value="Ribosome recycling factor, RRF"/>
    <property type="match status" value="1"/>
</dbReference>
<keyword evidence="2" id="KW-0648">Protein biosynthesis</keyword>
<evidence type="ECO:0000313" key="5">
    <source>
        <dbReference type="EMBL" id="KAF7726708.1"/>
    </source>
</evidence>
<evidence type="ECO:0000259" key="4">
    <source>
        <dbReference type="Pfam" id="PF01765"/>
    </source>
</evidence>
<accession>A0A8H7ETM9</accession>
<dbReference type="PANTHER" id="PTHR20982">
    <property type="entry name" value="RIBOSOME RECYCLING FACTOR"/>
    <property type="match status" value="1"/>
</dbReference>
<dbReference type="InterPro" id="IPR023584">
    <property type="entry name" value="Ribosome_recyc_fac_dom"/>
</dbReference>
<feature type="domain" description="Ribosome recycling factor" evidence="4">
    <location>
        <begin position="95"/>
        <end position="255"/>
    </location>
</feature>
<dbReference type="PANTHER" id="PTHR20982:SF3">
    <property type="entry name" value="MITOCHONDRIAL RIBOSOME RECYCLING FACTOR PSEUDO 1"/>
    <property type="match status" value="1"/>
</dbReference>
<dbReference type="GO" id="GO:0006412">
    <property type="term" value="P:translation"/>
    <property type="evidence" value="ECO:0007669"/>
    <property type="project" value="UniProtKB-KW"/>
</dbReference>
<comment type="function">
    <text evidence="3">Necessary for protein synthesis in mitochondria. Functions as a ribosome recycling factor in mitochondria.</text>
</comment>
<dbReference type="Gene3D" id="1.10.132.20">
    <property type="entry name" value="Ribosome-recycling factor"/>
    <property type="match status" value="1"/>
</dbReference>
<dbReference type="GO" id="GO:0043023">
    <property type="term" value="F:ribosomal large subunit binding"/>
    <property type="evidence" value="ECO:0007669"/>
    <property type="project" value="TreeGrafter"/>
</dbReference>
<dbReference type="FunFam" id="3.30.1360.40:FF:000001">
    <property type="entry name" value="Ribosome-recycling factor"/>
    <property type="match status" value="1"/>
</dbReference>